<dbReference type="EMBL" id="CP020660">
    <property type="protein sequence ID" value="ATF08921.1"/>
    <property type="molecule type" value="Genomic_DNA"/>
</dbReference>
<evidence type="ECO:0000313" key="2">
    <source>
        <dbReference type="Proteomes" id="UP000218160"/>
    </source>
</evidence>
<evidence type="ECO:0008006" key="3">
    <source>
        <dbReference type="Google" id="ProtNLM"/>
    </source>
</evidence>
<organism evidence="1 2">
    <name type="scientific">Candidatus Enterovibrio altilux</name>
    <dbReference type="NCBI Taxonomy" id="1927128"/>
    <lineage>
        <taxon>Bacteria</taxon>
        <taxon>Pseudomonadati</taxon>
        <taxon>Pseudomonadota</taxon>
        <taxon>Gammaproteobacteria</taxon>
        <taxon>Vibrionales</taxon>
        <taxon>Vibrionaceae</taxon>
        <taxon>Enterovibrio</taxon>
    </lineage>
</organism>
<protein>
    <recommendedName>
        <fullName evidence="3">DNA (cytosine-5-)-methyltransferase</fullName>
    </recommendedName>
</protein>
<name>A0A291B7D8_9GAMM</name>
<keyword evidence="2" id="KW-1185">Reference proteome</keyword>
<dbReference type="OrthoDB" id="32195at2"/>
<evidence type="ECO:0000313" key="1">
    <source>
        <dbReference type="EMBL" id="ATF08921.1"/>
    </source>
</evidence>
<dbReference type="AlphaFoldDB" id="A0A291B7D8"/>
<proteinExistence type="predicted"/>
<dbReference type="Proteomes" id="UP000218160">
    <property type="component" value="Chromosome 1"/>
</dbReference>
<dbReference type="KEGG" id="elux:BTN50_0389"/>
<sequence length="46" mass="5263">MFRGKNKFKIMHLFAGIGGIRLPFQELGGKCILRLHGISLLKRHTE</sequence>
<reference evidence="2" key="1">
    <citation type="submission" date="2017-04" db="EMBL/GenBank/DDBJ databases">
        <title>Genome evolution of the luminous symbionts of deep sea anglerfish.</title>
        <authorList>
            <person name="Hendry T.A."/>
        </authorList>
    </citation>
    <scope>NUCLEOTIDE SEQUENCE [LARGE SCALE GENOMIC DNA]</scope>
</reference>
<gene>
    <name evidence="1" type="ORF">BTN50_0389</name>
</gene>
<accession>A0A291B7D8</accession>